<dbReference type="Proteomes" id="UP000222944">
    <property type="component" value="Unassembled WGS sequence"/>
</dbReference>
<evidence type="ECO:0000313" key="1">
    <source>
        <dbReference type="EMBL" id="PGH79243.1"/>
    </source>
</evidence>
<gene>
    <name evidence="1" type="ORF">CN899_26450</name>
</gene>
<reference evidence="1 2" key="1">
    <citation type="submission" date="2017-09" db="EMBL/GenBank/DDBJ databases">
        <title>Large-scale bioinformatics analysis of Bacillus genomes uncovers conserved roles of natural products in bacterial physiology.</title>
        <authorList>
            <consortium name="Agbiome Team Llc"/>
            <person name="Bleich R.M."/>
            <person name="Grubbs K.J."/>
            <person name="Santa Maria K.C."/>
            <person name="Allen S.E."/>
            <person name="Farag S."/>
            <person name="Shank E.A."/>
            <person name="Bowers A."/>
        </authorList>
    </citation>
    <scope>NUCLEOTIDE SEQUENCE [LARGE SCALE GENOMIC DNA]</scope>
    <source>
        <strain evidence="1 2">AFS058004</strain>
    </source>
</reference>
<sequence length="383" mass="44874">MKYTDEELINILLQASKKLGHTPRLKDVEKSGTIIRRFESWNNALKKAGLFVNKEQSISNERLISVVKNWIEENDKIPNRTEWDTLDNVPSTETYRGRFQKTWSEFLEMIGYGKAKKNHYRFKNANISNKSILNMLKKEVKHILQITEGAITKELYNKHKDPDFFSASGLIYRFNKPWSELLLLVNCPKIRICKYQFSREELLEMICEIAIKLEKTPSLNDLKKEGIPDRKIYNLFTTYQEALDKAQLDVVFSKIDNVKETKEELLQLYIDFCEKIGKVASAKDLNNSKEIYNAHIFSIRFNGLNNLRRQANLPTHVRSKPRYSKNGLQAQLTALYKENNGRVTIKELRKQGLVSTTIMRYFEVTSMESVWKEIENKLFLIEN</sequence>
<dbReference type="InterPro" id="IPR041025">
    <property type="entry name" value="HNH_repeat"/>
</dbReference>
<dbReference type="AlphaFoldDB" id="A0A9X7GGQ3"/>
<evidence type="ECO:0000313" key="2">
    <source>
        <dbReference type="Proteomes" id="UP000222944"/>
    </source>
</evidence>
<dbReference type="Pfam" id="PF18780">
    <property type="entry name" value="HNH_repeat"/>
    <property type="match status" value="1"/>
</dbReference>
<dbReference type="EMBL" id="NUFN01000041">
    <property type="protein sequence ID" value="PGH79243.1"/>
    <property type="molecule type" value="Genomic_DNA"/>
</dbReference>
<accession>A0A9X7GGQ3</accession>
<protein>
    <submittedName>
        <fullName evidence="1">Uncharacterized protein</fullName>
    </submittedName>
</protein>
<comment type="caution">
    <text evidence="1">The sequence shown here is derived from an EMBL/GenBank/DDBJ whole genome shotgun (WGS) entry which is preliminary data.</text>
</comment>
<dbReference type="RefSeq" id="WP_098866847.1">
    <property type="nucleotide sequence ID" value="NZ_NUFN01000041.1"/>
</dbReference>
<proteinExistence type="predicted"/>
<organism evidence="1 2">
    <name type="scientific">Bacillus thuringiensis</name>
    <dbReference type="NCBI Taxonomy" id="1428"/>
    <lineage>
        <taxon>Bacteria</taxon>
        <taxon>Bacillati</taxon>
        <taxon>Bacillota</taxon>
        <taxon>Bacilli</taxon>
        <taxon>Bacillales</taxon>
        <taxon>Bacillaceae</taxon>
        <taxon>Bacillus</taxon>
        <taxon>Bacillus cereus group</taxon>
    </lineage>
</organism>
<name>A0A9X7GGQ3_BACTU</name>